<dbReference type="InterPro" id="IPR000531">
    <property type="entry name" value="Beta-barrel_TonB"/>
</dbReference>
<gene>
    <name evidence="6" type="ORF">HDE69_001754</name>
</gene>
<accession>A0A7W8YS04</accession>
<dbReference type="InterPro" id="IPR023997">
    <property type="entry name" value="TonB-dep_OMP_SusC/RagA_CS"/>
</dbReference>
<dbReference type="InterPro" id="IPR012910">
    <property type="entry name" value="Plug_dom"/>
</dbReference>
<dbReference type="InterPro" id="IPR008969">
    <property type="entry name" value="CarboxyPept-like_regulatory"/>
</dbReference>
<evidence type="ECO:0000259" key="4">
    <source>
        <dbReference type="Pfam" id="PF00593"/>
    </source>
</evidence>
<evidence type="ECO:0000259" key="5">
    <source>
        <dbReference type="Pfam" id="PF07715"/>
    </source>
</evidence>
<dbReference type="EMBL" id="JACHCF010000003">
    <property type="protein sequence ID" value="MBB5620705.1"/>
    <property type="molecule type" value="Genomic_DNA"/>
</dbReference>
<evidence type="ECO:0000256" key="2">
    <source>
        <dbReference type="RuleBase" id="RU003357"/>
    </source>
</evidence>
<evidence type="ECO:0000256" key="3">
    <source>
        <dbReference type="SAM" id="SignalP"/>
    </source>
</evidence>
<dbReference type="Pfam" id="PF07715">
    <property type="entry name" value="Plug"/>
    <property type="match status" value="1"/>
</dbReference>
<keyword evidence="3" id="KW-0732">Signal</keyword>
<reference evidence="6 7" key="1">
    <citation type="submission" date="2020-08" db="EMBL/GenBank/DDBJ databases">
        <title>Genomic Encyclopedia of Type Strains, Phase IV (KMG-V): Genome sequencing to study the core and pangenomes of soil and plant-associated prokaryotes.</title>
        <authorList>
            <person name="Whitman W."/>
        </authorList>
    </citation>
    <scope>NUCLEOTIDE SEQUENCE [LARGE SCALE GENOMIC DNA]</scope>
    <source>
        <strain evidence="6 7">MP7CTX6</strain>
    </source>
</reference>
<sequence length="1043" mass="113431">MKGRFTLIFLITCVLFFPAALFAQDIKVSGKVTDQVDGLPLPGVSITIAGTTRATSTDPNGKFTISAPIGAKLLIRLVGMSDQTVTVVDNGLLNISLAEDTKALSEVVVVGYGVQKKSVVTGAISGLKASDLENQPVTRIEQSLQGRTSGITIASSSGQPGSAATVRVRGISSFNRDGNGDNNQPLWVVDGVVVDNGGIGFINQSDIESIEVLKDAASQAIYGARAAAGVILVTTKKGKAGGIRVNYNGYYGFSGPSKKLKLLDATQYAMIQNETKTNAGKAAIYADPQSLGKGTDWQDIIFNNSAKRQSQEFSLSGGNDVSTFYSSVGYLQQDGIVATDISKYKRTNIRLNSTHKLAKWLTLGQNLGYSHDKSLGLGNTNSEFGGPLSSAINLDPITQAVITDPAVAALSPYNRPDIIRDALGRPYGISQAVVQEMTNPLAYMQVRQGNNSWADNIVGNVYAELKPIAGLTLRSTLGTKLAYYGNENFSPMSYLNSSSITTQTSFNRKLNRTISWNLENTASYTKAFDKHNFNVLVGQGLYSDNNSIGTDITYFGIPVTTFKEASLNFKVPNDKKVALGSEGNIHRVASVFARLNYNYDEKYIIEGVVRRDGSSRFGSNYKFGVFPSVSAGWVVSKEDFFPKNEVINSLKFRGGYGVVGNDNIDDFQYVQLIGDGRDYTFGTDQVYNIGYSPQAAYASPNLKWEETRATNIGMDLTLFKNFTLTVEWYNKLTKDILQKPRIPSYLGSANNPAENIADMKNSGIEIELGYRKQIGEVNFSVNGNFSYLKNVVTNLGDGIDFLSGGQSFKATTYPITRTAVGQAYNSFYGFKTAGIFQTQAEVDNYIGPKGKIQPNAKPGDFRWVDTDGDGVIGENDRQFIGNPTPKYSFGITLNAAYKGFDISVFGQGVAGNKIFQGLRRLDINNANYQTSVLNRWTGPGTSNSYPRVVDGDPNKNFTNPSDFYLEKGDYFRIKVLQIGYNLPKAKISKLGLQKARVYVMSENLVTFTGYTGYDPEIGGGVLSIDRGIYPQARSFMLGLNIGF</sequence>
<dbReference type="InterPro" id="IPR037066">
    <property type="entry name" value="Plug_dom_sf"/>
</dbReference>
<feature type="domain" description="TonB-dependent receptor-like beta-barrel" evidence="4">
    <location>
        <begin position="470"/>
        <end position="856"/>
    </location>
</feature>
<keyword evidence="1" id="KW-0812">Transmembrane</keyword>
<keyword evidence="1 2" id="KW-0472">Membrane</keyword>
<keyword evidence="1" id="KW-0998">Cell outer membrane</keyword>
<dbReference type="AlphaFoldDB" id="A0A7W8YS04"/>
<dbReference type="InterPro" id="IPR039426">
    <property type="entry name" value="TonB-dep_rcpt-like"/>
</dbReference>
<dbReference type="Pfam" id="PF00593">
    <property type="entry name" value="TonB_dep_Rec_b-barrel"/>
    <property type="match status" value="1"/>
</dbReference>
<comment type="similarity">
    <text evidence="1 2">Belongs to the TonB-dependent receptor family.</text>
</comment>
<keyword evidence="2" id="KW-0798">TonB box</keyword>
<dbReference type="NCBIfam" id="TIGR04056">
    <property type="entry name" value="OMP_RagA_SusC"/>
    <property type="match status" value="1"/>
</dbReference>
<dbReference type="PROSITE" id="PS52016">
    <property type="entry name" value="TONB_DEPENDENT_REC_3"/>
    <property type="match status" value="1"/>
</dbReference>
<evidence type="ECO:0000313" key="7">
    <source>
        <dbReference type="Proteomes" id="UP000537718"/>
    </source>
</evidence>
<organism evidence="6 7">
    <name type="scientific">Pedobacter cryoconitis</name>
    <dbReference type="NCBI Taxonomy" id="188932"/>
    <lineage>
        <taxon>Bacteria</taxon>
        <taxon>Pseudomonadati</taxon>
        <taxon>Bacteroidota</taxon>
        <taxon>Sphingobacteriia</taxon>
        <taxon>Sphingobacteriales</taxon>
        <taxon>Sphingobacteriaceae</taxon>
        <taxon>Pedobacter</taxon>
    </lineage>
</organism>
<dbReference type="Proteomes" id="UP000537718">
    <property type="component" value="Unassembled WGS sequence"/>
</dbReference>
<keyword evidence="1" id="KW-0813">Transport</keyword>
<dbReference type="NCBIfam" id="TIGR04057">
    <property type="entry name" value="SusC_RagA_signa"/>
    <property type="match status" value="1"/>
</dbReference>
<dbReference type="SUPFAM" id="SSF49464">
    <property type="entry name" value="Carboxypeptidase regulatory domain-like"/>
    <property type="match status" value="1"/>
</dbReference>
<dbReference type="InterPro" id="IPR023996">
    <property type="entry name" value="TonB-dep_OMP_SusC/RagA"/>
</dbReference>
<comment type="caution">
    <text evidence="6">The sequence shown here is derived from an EMBL/GenBank/DDBJ whole genome shotgun (WGS) entry which is preliminary data.</text>
</comment>
<dbReference type="Gene3D" id="2.60.40.1120">
    <property type="entry name" value="Carboxypeptidase-like, regulatory domain"/>
    <property type="match status" value="1"/>
</dbReference>
<protein>
    <submittedName>
        <fullName evidence="6">TonB-linked SusC/RagA family outer membrane protein</fullName>
    </submittedName>
</protein>
<dbReference type="RefSeq" id="WP_183866704.1">
    <property type="nucleotide sequence ID" value="NZ_JACHCF010000003.1"/>
</dbReference>
<feature type="signal peptide" evidence="3">
    <location>
        <begin position="1"/>
        <end position="23"/>
    </location>
</feature>
<feature type="domain" description="TonB-dependent receptor plug" evidence="5">
    <location>
        <begin position="119"/>
        <end position="230"/>
    </location>
</feature>
<proteinExistence type="inferred from homology"/>
<dbReference type="GO" id="GO:0009279">
    <property type="term" value="C:cell outer membrane"/>
    <property type="evidence" value="ECO:0007669"/>
    <property type="project" value="UniProtKB-SubCell"/>
</dbReference>
<dbReference type="Gene3D" id="2.170.130.10">
    <property type="entry name" value="TonB-dependent receptor, plug domain"/>
    <property type="match status" value="1"/>
</dbReference>
<comment type="subcellular location">
    <subcellularLocation>
        <location evidence="1">Cell outer membrane</location>
        <topology evidence="1">Multi-pass membrane protein</topology>
    </subcellularLocation>
</comment>
<evidence type="ECO:0000313" key="6">
    <source>
        <dbReference type="EMBL" id="MBB5620705.1"/>
    </source>
</evidence>
<dbReference type="Pfam" id="PF13715">
    <property type="entry name" value="CarbopepD_reg_2"/>
    <property type="match status" value="1"/>
</dbReference>
<evidence type="ECO:0000256" key="1">
    <source>
        <dbReference type="PROSITE-ProRule" id="PRU01360"/>
    </source>
</evidence>
<name>A0A7W8YS04_9SPHI</name>
<dbReference type="SUPFAM" id="SSF56935">
    <property type="entry name" value="Porins"/>
    <property type="match status" value="1"/>
</dbReference>
<feature type="chain" id="PRO_5031497775" evidence="3">
    <location>
        <begin position="24"/>
        <end position="1043"/>
    </location>
</feature>
<keyword evidence="1" id="KW-1134">Transmembrane beta strand</keyword>